<sequence length="147" mass="16116">MSSGQPEIVHATAIAMKDQGVLLLGPSGAGKSDLALRLIDRGARLISDDQTELLRSQNRVLLRPAPNIAGKLEVRSLGIISMEHVSDVPLRLQVRLVEQPDRYPMDRQFETVQGVDIPTVAINAFEHSAPLKVEIALQQLLAQEHKS</sequence>
<dbReference type="Gene3D" id="3.40.50.300">
    <property type="entry name" value="P-loop containing nucleotide triphosphate hydrolases"/>
    <property type="match status" value="1"/>
</dbReference>
<name>A0A1N6F987_9SPHN</name>
<dbReference type="GO" id="GO:0000155">
    <property type="term" value="F:phosphorelay sensor kinase activity"/>
    <property type="evidence" value="ECO:0007669"/>
    <property type="project" value="InterPro"/>
</dbReference>
<dbReference type="EMBL" id="FSQW01000002">
    <property type="protein sequence ID" value="SIN91776.1"/>
    <property type="molecule type" value="Genomic_DNA"/>
</dbReference>
<keyword evidence="2" id="KW-0808">Transferase</keyword>
<evidence type="ECO:0000313" key="2">
    <source>
        <dbReference type="EMBL" id="SIN91776.1"/>
    </source>
</evidence>
<dbReference type="InterPro" id="IPR011104">
    <property type="entry name" value="Hpr_kin/Pase_C"/>
</dbReference>
<dbReference type="Pfam" id="PF07475">
    <property type="entry name" value="Hpr_kinase_C"/>
    <property type="match status" value="1"/>
</dbReference>
<keyword evidence="2" id="KW-0418">Kinase</keyword>
<dbReference type="PANTHER" id="PTHR30305">
    <property type="entry name" value="PROTEIN YJDM-RELATED"/>
    <property type="match status" value="1"/>
</dbReference>
<dbReference type="PANTHER" id="PTHR30305:SF1">
    <property type="entry name" value="HPR KINASE_PHOSPHORYLASE"/>
    <property type="match status" value="1"/>
</dbReference>
<dbReference type="AlphaFoldDB" id="A0A1N6F987"/>
<reference evidence="3" key="1">
    <citation type="submission" date="2016-11" db="EMBL/GenBank/DDBJ databases">
        <authorList>
            <person name="Varghese N."/>
            <person name="Submissions S."/>
        </authorList>
    </citation>
    <scope>NUCLEOTIDE SEQUENCE [LARGE SCALE GENOMIC DNA]</scope>
    <source>
        <strain evidence="3">DSM 22363</strain>
    </source>
</reference>
<dbReference type="CDD" id="cd01918">
    <property type="entry name" value="HprK_C"/>
    <property type="match status" value="1"/>
</dbReference>
<protein>
    <submittedName>
        <fullName evidence="2">Hpr(Ser) kinase/phosphatase</fullName>
    </submittedName>
</protein>
<keyword evidence="3" id="KW-1185">Reference proteome</keyword>
<dbReference type="RefSeq" id="WP_074205342.1">
    <property type="nucleotide sequence ID" value="NZ_FSQW01000002.1"/>
</dbReference>
<feature type="domain" description="HPr kinase/phosphorylase C-terminal" evidence="1">
    <location>
        <begin position="7"/>
        <end position="123"/>
    </location>
</feature>
<dbReference type="STRING" id="1123272.SAMN02745824_2292"/>
<dbReference type="GO" id="GO:0005524">
    <property type="term" value="F:ATP binding"/>
    <property type="evidence" value="ECO:0007669"/>
    <property type="project" value="InterPro"/>
</dbReference>
<dbReference type="InterPro" id="IPR027417">
    <property type="entry name" value="P-loop_NTPase"/>
</dbReference>
<gene>
    <name evidence="2" type="ORF">SAMN02745824_2292</name>
</gene>
<accession>A0A1N6F987</accession>
<evidence type="ECO:0000259" key="1">
    <source>
        <dbReference type="Pfam" id="PF07475"/>
    </source>
</evidence>
<organism evidence="2 3">
    <name type="scientific">Parasphingorhabdus marina DSM 22363</name>
    <dbReference type="NCBI Taxonomy" id="1123272"/>
    <lineage>
        <taxon>Bacteria</taxon>
        <taxon>Pseudomonadati</taxon>
        <taxon>Pseudomonadota</taxon>
        <taxon>Alphaproteobacteria</taxon>
        <taxon>Sphingomonadales</taxon>
        <taxon>Sphingomonadaceae</taxon>
        <taxon>Parasphingorhabdus</taxon>
    </lineage>
</organism>
<dbReference type="SUPFAM" id="SSF53795">
    <property type="entry name" value="PEP carboxykinase-like"/>
    <property type="match status" value="1"/>
</dbReference>
<proteinExistence type="predicted"/>
<dbReference type="OrthoDB" id="8326226at2"/>
<dbReference type="GO" id="GO:0006109">
    <property type="term" value="P:regulation of carbohydrate metabolic process"/>
    <property type="evidence" value="ECO:0007669"/>
    <property type="project" value="InterPro"/>
</dbReference>
<evidence type="ECO:0000313" key="3">
    <source>
        <dbReference type="Proteomes" id="UP000185192"/>
    </source>
</evidence>
<dbReference type="Proteomes" id="UP000185192">
    <property type="component" value="Unassembled WGS sequence"/>
</dbReference>